<dbReference type="PANTHER" id="PTHR10151">
    <property type="entry name" value="ECTONUCLEOTIDE PYROPHOSPHATASE/PHOSPHODIESTERASE"/>
    <property type="match status" value="1"/>
</dbReference>
<dbReference type="NCBIfam" id="NF042991">
    <property type="entry name" value="alk_phos_PafA"/>
    <property type="match status" value="1"/>
</dbReference>
<dbReference type="Proteomes" id="UP000190961">
    <property type="component" value="Unassembled WGS sequence"/>
</dbReference>
<name>A0A1T5MMP2_9BACT</name>
<dbReference type="Gene3D" id="3.40.720.10">
    <property type="entry name" value="Alkaline Phosphatase, subunit A"/>
    <property type="match status" value="1"/>
</dbReference>
<evidence type="ECO:0000256" key="2">
    <source>
        <dbReference type="ARBA" id="ARBA00022723"/>
    </source>
</evidence>
<keyword evidence="3 6" id="KW-0732">Signal</keyword>
<dbReference type="InterPro" id="IPR002591">
    <property type="entry name" value="Phosphodiest/P_Trfase"/>
</dbReference>
<evidence type="ECO:0000256" key="4">
    <source>
        <dbReference type="PIRSR" id="PIRSR031924-50"/>
    </source>
</evidence>
<dbReference type="InterPro" id="IPR026263">
    <property type="entry name" value="Alkaline_phosphatase_prok"/>
</dbReference>
<feature type="active site" description="Phosphothreonine intermediate" evidence="4">
    <location>
        <position position="85"/>
    </location>
</feature>
<dbReference type="GO" id="GO:0046872">
    <property type="term" value="F:metal ion binding"/>
    <property type="evidence" value="ECO:0007669"/>
    <property type="project" value="UniProtKB-KW"/>
</dbReference>
<organism evidence="7 8">
    <name type="scientific">Ohtaekwangia koreensis</name>
    <dbReference type="NCBI Taxonomy" id="688867"/>
    <lineage>
        <taxon>Bacteria</taxon>
        <taxon>Pseudomonadati</taxon>
        <taxon>Bacteroidota</taxon>
        <taxon>Cytophagia</taxon>
        <taxon>Cytophagales</taxon>
        <taxon>Fulvivirgaceae</taxon>
        <taxon>Ohtaekwangia</taxon>
    </lineage>
</organism>
<evidence type="ECO:0000256" key="3">
    <source>
        <dbReference type="ARBA" id="ARBA00022729"/>
    </source>
</evidence>
<keyword evidence="8" id="KW-1185">Reference proteome</keyword>
<dbReference type="GO" id="GO:0004035">
    <property type="term" value="F:alkaline phosphatase activity"/>
    <property type="evidence" value="ECO:0007669"/>
    <property type="project" value="InterPro"/>
</dbReference>
<keyword evidence="1 4" id="KW-0597">Phosphoprotein</keyword>
<feature type="signal peptide" evidence="6">
    <location>
        <begin position="1"/>
        <end position="25"/>
    </location>
</feature>
<dbReference type="EMBL" id="FUZU01000005">
    <property type="protein sequence ID" value="SKC89313.1"/>
    <property type="molecule type" value="Genomic_DNA"/>
</dbReference>
<dbReference type="InterPro" id="IPR017850">
    <property type="entry name" value="Alkaline_phosphatase_core_sf"/>
</dbReference>
<dbReference type="PANTHER" id="PTHR10151:SF120">
    <property type="entry name" value="BIS(5'-ADENOSYL)-TRIPHOSPHATASE"/>
    <property type="match status" value="1"/>
</dbReference>
<sequence length="557" mass="61852">MLTLFQAMRVYIFALTFIIFGAASAQTTVSISDRPKLVVGIVVDQMRQEYLYRYYNKFGNDGFKRLIGDGFMVKNAHYNYTPTYTGPGHASVYTGTTPAVHGIIGNDFYNKKNGKMVNCVEDSLQKIVGVASGNGDVSPWRLLSSTVTDELELFTQKRAKVIGLSFKDRGAVLPAGHLGDAAFWFDSGTGRFVSSSYYMSKLPDWTEKFNSLNLPDKYLSQEWNTLLPIEQYTESGPDDSPYEKKYAGKTKPTFPYNLPQMRKQNGNFDLLYMTPFANDYLTEFAKAALEGEKMGKDDISDFLCVSYSTTDAIGHAVGPNAIEVEDTYLRLDRNIADLLKTLDKEVGAGNYTLFLTADHAVADVPQYLKDNKMPAGYYNENYVQAKLNEYLNGYFPGKKLIANVSNEQIFLNQDAFQGNPKSTGLDMFIVSELIGKYLLTVEGVANYYTEGLLRQGNYNDGGVKGSVIRGYHPKRSGDVVVVLEPGWFESGSIQGTTHGSPYTYDTNVPMLFYGKGIKKGVSVQYHPITDIAPTISALLNIKFPSGCTGNPVSELFE</sequence>
<dbReference type="STRING" id="688867.SAMN05660236_5820"/>
<evidence type="ECO:0000256" key="6">
    <source>
        <dbReference type="SAM" id="SignalP"/>
    </source>
</evidence>
<reference evidence="7 8" key="1">
    <citation type="submission" date="2017-02" db="EMBL/GenBank/DDBJ databases">
        <authorList>
            <person name="Peterson S.W."/>
        </authorList>
    </citation>
    <scope>NUCLEOTIDE SEQUENCE [LARGE SCALE GENOMIC DNA]</scope>
    <source>
        <strain evidence="7 8">DSM 25262</strain>
    </source>
</reference>
<dbReference type="PIRSF" id="PIRSF031924">
    <property type="entry name" value="Pi-irrepressible_AP"/>
    <property type="match status" value="1"/>
</dbReference>
<evidence type="ECO:0000313" key="8">
    <source>
        <dbReference type="Proteomes" id="UP000190961"/>
    </source>
</evidence>
<dbReference type="SUPFAM" id="SSF53649">
    <property type="entry name" value="Alkaline phosphatase-like"/>
    <property type="match status" value="1"/>
</dbReference>
<feature type="binding site" evidence="5">
    <location>
        <begin position="167"/>
        <end position="169"/>
    </location>
    <ligand>
        <name>substrate</name>
    </ligand>
</feature>
<feature type="chain" id="PRO_5012549818" evidence="6">
    <location>
        <begin position="26"/>
        <end position="557"/>
    </location>
</feature>
<evidence type="ECO:0000256" key="5">
    <source>
        <dbReference type="PIRSR" id="PIRSR031924-51"/>
    </source>
</evidence>
<dbReference type="CDD" id="cd16016">
    <property type="entry name" value="AP-SPAP"/>
    <property type="match status" value="1"/>
</dbReference>
<feature type="binding site" evidence="5">
    <location>
        <position position="106"/>
    </location>
    <ligand>
        <name>substrate</name>
    </ligand>
</feature>
<dbReference type="AlphaFoldDB" id="A0A1T5MMP2"/>
<evidence type="ECO:0000256" key="1">
    <source>
        <dbReference type="ARBA" id="ARBA00022553"/>
    </source>
</evidence>
<gene>
    <name evidence="7" type="ORF">SAMN05660236_5820</name>
</gene>
<dbReference type="Pfam" id="PF01663">
    <property type="entry name" value="Phosphodiest"/>
    <property type="match status" value="1"/>
</dbReference>
<evidence type="ECO:0000313" key="7">
    <source>
        <dbReference type="EMBL" id="SKC89313.1"/>
    </source>
</evidence>
<dbReference type="Gene3D" id="3.30.1360.150">
    <property type="match status" value="1"/>
</dbReference>
<protein>
    <submittedName>
        <fullName evidence="7">Predicted pyrophosphatase or phosphodiesterase, AlkP superfamily</fullName>
    </submittedName>
</protein>
<keyword evidence="2" id="KW-0479">Metal-binding</keyword>
<proteinExistence type="predicted"/>
<accession>A0A1T5MMP2</accession>